<gene>
    <name evidence="4" type="ORF">CBW24_06280</name>
</gene>
<reference evidence="4 5" key="1">
    <citation type="submission" date="2017-05" db="EMBL/GenBank/DDBJ databases">
        <title>Comparative genomic and metabolic analysis of manganese-oxidizing mechanisms in Celeribater manganoxidans DY25T: its adaption to the environment of polymetallic nodule.</title>
        <authorList>
            <person name="Wang X."/>
        </authorList>
    </citation>
    <scope>NUCLEOTIDE SEQUENCE [LARGE SCALE GENOMIC DNA]</scope>
    <source>
        <strain evidence="4 5">DY25</strain>
    </source>
</reference>
<accession>A0A291LYA9</accession>
<dbReference type="InterPro" id="IPR017853">
    <property type="entry name" value="GH"/>
</dbReference>
<sequence>MATLVLSAAGAWAGSALGGTVLGLSSAVVGRAIGATLGRVIDARLLGAGAEPVEVGRIERFRLTGASEGSAIADVWGRMRIGGQVIWASEFKERRSKSGGGGKGAPSQPEVVSYSYSVSLAVALCRGEILRVGRIWADGMEIAREDVTLRVYTGRADQMPDPLIEAVEGAGAVPAYRDLAYVVIEDLALGQFGNRVPQFSFEVVRPVPSEVAPAGAESLSQLVRGVCLIPGTGEYALATSKVHYRGFLGDNRAANVNSPSGESDFATSLAALEEELPACGAVSLVVSWFGDDLRCGACRVRPLVEQRARDGDSMPWSVSGLTRLEAGEVPKDDSGAPVYGGTPCDASVIEAIRALRAAGREVMFYPFVLMTQMAGNTLPDPWSGGTGQPVLPWRGRITTERAPGVAGTTDGTDAAAQEVAAFFGAGAAGDTVPLGDSVGWSGPDSWGYRRFILHYARLCAQAGGVDAFCIGSELRGLTRVRDAAGFPAVAALRSLLAEVRAILGPGCALSYAADWTEYGGYVPPGAGDDLRFPLDALWGDENVDFIGIDNYAPLADWRDGADHLDAQAGWQAVHDVAYLQANIEGGEGYDWFYPNDAARVAQRRVPITDGAYGEPWVYRVKDLRGWWQAAHHERLGGVRQAQATAWVPGSKPIRFTEYGCAAIDKGANAPNRFLDPKSAESGLPPFSDGRRDDAMQAQYLRAMAGYWSDPARNPVSDIYGGPMVDMARAHVWAWDARPHPWFPNQTDLWSDGVNYPRGHWLNGRTGGAALAAVVAEICTRAGLVPDVTGLWGTVRGYCTDRVEDARARLQPLVLAHGLDVIERGGQVSFRQRGQARAGVAVARGEMAVSDRLDADLDLSRAPEPEVTGRLRLSHVEADGDFATRVAEAVVPGDDAVPVSESELAMVLSAAEGRAIAERWLAEARVARDTARLALPPSRRDLGPGDLIRLEDARGSDDLWRIDRVEAAGARLIEAVRVEPQVHEPPDMIEDLPGTGAFTPALPVEAVFMDLPLLRGDEVPHAPHLAVSATPWPGTVAVHGAPADDGYALLDVVEAPSALGESVSALPAGRIGLWQWGAGLRLRMVPGADLLSASALEVLNGANVLALGVGSTGPWEVLQYREARLVGPDLWELDGLLRGQAGSDAVMPDLWPVGSRAVLLDGVPRQIPLAEDARGLARHYRIGPAARGIEDASYSHMQLAFDGVGLRPYRPCHLRAVWAGDRLDLTWVRRTREGGDSWASYEVPLGEARELYLIRVRDGTGAVRREVTQSVPEWSYSAGQRAADGVALPCTIEVAQLSDRFGTGPFERIEING</sequence>
<evidence type="ECO:0000259" key="3">
    <source>
        <dbReference type="Pfam" id="PF23666"/>
    </source>
</evidence>
<dbReference type="RefSeq" id="WP_097373031.1">
    <property type="nucleotide sequence ID" value="NZ_CP021404.1"/>
</dbReference>
<dbReference type="InterPro" id="IPR056490">
    <property type="entry name" value="Rcc01698_C"/>
</dbReference>
<organism evidence="4 5">
    <name type="scientific">Pacificitalea manganoxidans</name>
    <dbReference type="NCBI Taxonomy" id="1411902"/>
    <lineage>
        <taxon>Bacteria</taxon>
        <taxon>Pseudomonadati</taxon>
        <taxon>Pseudomonadota</taxon>
        <taxon>Alphaproteobacteria</taxon>
        <taxon>Rhodobacterales</taxon>
        <taxon>Paracoccaceae</taxon>
        <taxon>Pacificitalea</taxon>
    </lineage>
</organism>
<evidence type="ECO:0000313" key="4">
    <source>
        <dbReference type="EMBL" id="ATI41644.1"/>
    </source>
</evidence>
<evidence type="ECO:0000259" key="2">
    <source>
        <dbReference type="Pfam" id="PF13550"/>
    </source>
</evidence>
<dbReference type="Gene3D" id="3.20.20.80">
    <property type="entry name" value="Glycosidases"/>
    <property type="match status" value="1"/>
</dbReference>
<keyword evidence="5" id="KW-1185">Reference proteome</keyword>
<feature type="domain" description="GTA TIM-barrel-like" evidence="1">
    <location>
        <begin position="446"/>
        <end position="743"/>
    </location>
</feature>
<feature type="domain" description="Rcc01698-like C-terminal" evidence="3">
    <location>
        <begin position="1057"/>
        <end position="1157"/>
    </location>
</feature>
<dbReference type="Pfam" id="PF23666">
    <property type="entry name" value="Rcc01698_C"/>
    <property type="match status" value="1"/>
</dbReference>
<dbReference type="InterPro" id="IPR025195">
    <property type="entry name" value="GTA_TIM_dom"/>
</dbReference>
<dbReference type="OrthoDB" id="8445115at2"/>
<dbReference type="Pfam" id="PF13550">
    <property type="entry name" value="Phage-tail_3"/>
    <property type="match status" value="1"/>
</dbReference>
<proteinExistence type="predicted"/>
<dbReference type="InterPro" id="IPR032876">
    <property type="entry name" value="J_dom"/>
</dbReference>
<name>A0A291LYA9_9RHOB</name>
<dbReference type="Pfam" id="PF13547">
    <property type="entry name" value="GTA_TIM"/>
    <property type="match status" value="1"/>
</dbReference>
<dbReference type="SUPFAM" id="SSF51445">
    <property type="entry name" value="(Trans)glycosidases"/>
    <property type="match status" value="1"/>
</dbReference>
<dbReference type="Proteomes" id="UP000219050">
    <property type="component" value="Chromosome"/>
</dbReference>
<feature type="domain" description="Tip attachment protein J" evidence="2">
    <location>
        <begin position="801"/>
        <end position="965"/>
    </location>
</feature>
<protein>
    <submittedName>
        <fullName evidence="4">Host specificity protein</fullName>
    </submittedName>
</protein>
<dbReference type="CDD" id="cd19607">
    <property type="entry name" value="GTA_TIM-barrel-like"/>
    <property type="match status" value="1"/>
</dbReference>
<dbReference type="KEGG" id="cmag:CBW24_06280"/>
<evidence type="ECO:0000313" key="5">
    <source>
        <dbReference type="Proteomes" id="UP000219050"/>
    </source>
</evidence>
<evidence type="ECO:0000259" key="1">
    <source>
        <dbReference type="Pfam" id="PF13547"/>
    </source>
</evidence>
<dbReference type="EMBL" id="CP021404">
    <property type="protein sequence ID" value="ATI41644.1"/>
    <property type="molecule type" value="Genomic_DNA"/>
</dbReference>